<proteinExistence type="predicted"/>
<dbReference type="EMBL" id="MU839828">
    <property type="protein sequence ID" value="KAK1759845.1"/>
    <property type="molecule type" value="Genomic_DNA"/>
</dbReference>
<feature type="compositionally biased region" description="Polar residues" evidence="1">
    <location>
        <begin position="26"/>
        <end position="37"/>
    </location>
</feature>
<protein>
    <submittedName>
        <fullName evidence="2">Uncharacterized protein</fullName>
    </submittedName>
</protein>
<reference evidence="2" key="1">
    <citation type="submission" date="2023-06" db="EMBL/GenBank/DDBJ databases">
        <title>Genome-scale phylogeny and comparative genomics of the fungal order Sordariales.</title>
        <authorList>
            <consortium name="Lawrence Berkeley National Laboratory"/>
            <person name="Hensen N."/>
            <person name="Bonometti L."/>
            <person name="Westerberg I."/>
            <person name="Brannstrom I.O."/>
            <person name="Guillou S."/>
            <person name="Cros-Aarteil S."/>
            <person name="Calhoun S."/>
            <person name="Haridas S."/>
            <person name="Kuo A."/>
            <person name="Mondo S."/>
            <person name="Pangilinan J."/>
            <person name="Riley R."/>
            <person name="Labutti K."/>
            <person name="Andreopoulos B."/>
            <person name="Lipzen A."/>
            <person name="Chen C."/>
            <person name="Yanf M."/>
            <person name="Daum C."/>
            <person name="Ng V."/>
            <person name="Clum A."/>
            <person name="Steindorff A."/>
            <person name="Ohm R."/>
            <person name="Martin F."/>
            <person name="Silar P."/>
            <person name="Natvig D."/>
            <person name="Lalanne C."/>
            <person name="Gautier V."/>
            <person name="Ament-Velasquez S.L."/>
            <person name="Kruys A."/>
            <person name="Hutchinson M.I."/>
            <person name="Powell A.J."/>
            <person name="Barry K."/>
            <person name="Miller A.N."/>
            <person name="Grigoriev I.V."/>
            <person name="Debuchy R."/>
            <person name="Gladieux P."/>
            <person name="Thoren M.H."/>
            <person name="Johannesson H."/>
        </authorList>
    </citation>
    <scope>NUCLEOTIDE SEQUENCE</scope>
    <source>
        <strain evidence="2">PSN4</strain>
    </source>
</reference>
<accession>A0AAJ0BKB7</accession>
<dbReference type="AlphaFoldDB" id="A0AAJ0BKB7"/>
<evidence type="ECO:0000256" key="1">
    <source>
        <dbReference type="SAM" id="MobiDB-lite"/>
    </source>
</evidence>
<name>A0AAJ0BKB7_9PEZI</name>
<feature type="compositionally biased region" description="Low complexity" evidence="1">
    <location>
        <begin position="186"/>
        <end position="196"/>
    </location>
</feature>
<keyword evidence="3" id="KW-1185">Reference proteome</keyword>
<sequence length="215" mass="23078">LNNPSINSCCSGIPNPAHTKYHKQPRSPTSTTMPASKTQIVKQTLTAVLRLHKLTLISPQGTLSDSARLTLQRYLARESTAIRMRLDELEAITSQMTQHQNLSPETLAGLAARVDECYAATLAEVDQWTEVCRTVCGWDCGGEIALQAGTYRSLVVGCLTAAAGLGIKLSMRMRSLSKRNGGGGSRSSSRPCSRGDGTAGDEDPEAALRMLASMR</sequence>
<evidence type="ECO:0000313" key="2">
    <source>
        <dbReference type="EMBL" id="KAK1759845.1"/>
    </source>
</evidence>
<evidence type="ECO:0000313" key="3">
    <source>
        <dbReference type="Proteomes" id="UP001239445"/>
    </source>
</evidence>
<comment type="caution">
    <text evidence="2">The sequence shown here is derived from an EMBL/GenBank/DDBJ whole genome shotgun (WGS) entry which is preliminary data.</text>
</comment>
<gene>
    <name evidence="2" type="ORF">QBC47DRAFT_438059</name>
</gene>
<dbReference type="Proteomes" id="UP001239445">
    <property type="component" value="Unassembled WGS sequence"/>
</dbReference>
<feature type="region of interest" description="Disordered" evidence="1">
    <location>
        <begin position="14"/>
        <end position="37"/>
    </location>
</feature>
<feature type="region of interest" description="Disordered" evidence="1">
    <location>
        <begin position="177"/>
        <end position="205"/>
    </location>
</feature>
<organism evidence="2 3">
    <name type="scientific">Echria macrotheca</name>
    <dbReference type="NCBI Taxonomy" id="438768"/>
    <lineage>
        <taxon>Eukaryota</taxon>
        <taxon>Fungi</taxon>
        <taxon>Dikarya</taxon>
        <taxon>Ascomycota</taxon>
        <taxon>Pezizomycotina</taxon>
        <taxon>Sordariomycetes</taxon>
        <taxon>Sordariomycetidae</taxon>
        <taxon>Sordariales</taxon>
        <taxon>Schizotheciaceae</taxon>
        <taxon>Echria</taxon>
    </lineage>
</organism>
<feature type="non-terminal residue" evidence="2">
    <location>
        <position position="1"/>
    </location>
</feature>